<dbReference type="Proteomes" id="UP000178485">
    <property type="component" value="Chromosome i"/>
</dbReference>
<keyword evidence="4" id="KW-0694">RNA-binding</keyword>
<evidence type="ECO:0000256" key="2">
    <source>
        <dbReference type="ARBA" id="ARBA00022980"/>
    </source>
</evidence>
<dbReference type="GO" id="GO:0005840">
    <property type="term" value="C:ribosome"/>
    <property type="evidence" value="ECO:0007669"/>
    <property type="project" value="UniProtKB-KW"/>
</dbReference>
<dbReference type="NCBIfam" id="NF004363">
    <property type="entry name" value="PRK05738.2-4"/>
    <property type="match status" value="1"/>
</dbReference>
<accession>A0A1G4G9E9</accession>
<comment type="function">
    <text evidence="4">One of the early assembly proteins it binds 23S rRNA. One of the proteins that surrounds the polypeptide exit tunnel on the outside of the ribosome. Forms the main docking site for trigger factor binding to the ribosome.</text>
</comment>
<dbReference type="GO" id="GO:0003735">
    <property type="term" value="F:structural constituent of ribosome"/>
    <property type="evidence" value="ECO:0007669"/>
    <property type="project" value="InterPro"/>
</dbReference>
<dbReference type="KEGG" id="pmuc:ING2E5A_2371"/>
<dbReference type="HAMAP" id="MF_01369_B">
    <property type="entry name" value="Ribosomal_uL23_B"/>
    <property type="match status" value="1"/>
</dbReference>
<keyword evidence="4" id="KW-0699">rRNA-binding</keyword>
<comment type="similarity">
    <text evidence="1 4">Belongs to the universal ribosomal protein uL23 family.</text>
</comment>
<keyword evidence="2 4" id="KW-0689">Ribosomal protein</keyword>
<evidence type="ECO:0000256" key="4">
    <source>
        <dbReference type="HAMAP-Rule" id="MF_01369"/>
    </source>
</evidence>
<dbReference type="GO" id="GO:0006412">
    <property type="term" value="P:translation"/>
    <property type="evidence" value="ECO:0007669"/>
    <property type="project" value="UniProtKB-UniRule"/>
</dbReference>
<sequence>MGVIIKPIFTEKQTALTEKFENRYGFIVVPGANKVEIKNAVESLYNVHVEQVNTMKYDGKIRNRYTKSGVVTGSTPAYKKAIVTLRKGETIDLFSNI</sequence>
<dbReference type="GO" id="GO:0019843">
    <property type="term" value="F:rRNA binding"/>
    <property type="evidence" value="ECO:0007669"/>
    <property type="project" value="UniProtKB-UniRule"/>
</dbReference>
<dbReference type="InterPro" id="IPR012678">
    <property type="entry name" value="Ribosomal_uL23/eL15/eS24_sf"/>
</dbReference>
<dbReference type="InterPro" id="IPR012677">
    <property type="entry name" value="Nucleotide-bd_a/b_plait_sf"/>
</dbReference>
<evidence type="ECO:0000256" key="3">
    <source>
        <dbReference type="ARBA" id="ARBA00023274"/>
    </source>
</evidence>
<proteinExistence type="inferred from homology"/>
<dbReference type="Pfam" id="PF00276">
    <property type="entry name" value="Ribosomal_L23"/>
    <property type="match status" value="1"/>
</dbReference>
<dbReference type="EMBL" id="LT608328">
    <property type="protein sequence ID" value="SCM59173.1"/>
    <property type="molecule type" value="Genomic_DNA"/>
</dbReference>
<name>A0A1G4G9E9_9BACT</name>
<dbReference type="STRING" id="1642646.ING2E5A_2371"/>
<evidence type="ECO:0000313" key="6">
    <source>
        <dbReference type="Proteomes" id="UP000178485"/>
    </source>
</evidence>
<comment type="subunit">
    <text evidence="4">Part of the 50S ribosomal subunit. Contacts protein L29, and trigger factor when it is bound to the ribosome.</text>
</comment>
<dbReference type="InterPro" id="IPR013025">
    <property type="entry name" value="Ribosomal_uL23-like"/>
</dbReference>
<dbReference type="RefSeq" id="WP_071137499.1">
    <property type="nucleotide sequence ID" value="NZ_DUQN01000108.1"/>
</dbReference>
<gene>
    <name evidence="4 5" type="primary">rplW</name>
    <name evidence="5" type="ORF">ING2E5A_2371</name>
</gene>
<dbReference type="AlphaFoldDB" id="A0A1G4G9E9"/>
<organism evidence="5 6">
    <name type="scientific">Petrimonas mucosa</name>
    <dbReference type="NCBI Taxonomy" id="1642646"/>
    <lineage>
        <taxon>Bacteria</taxon>
        <taxon>Pseudomonadati</taxon>
        <taxon>Bacteroidota</taxon>
        <taxon>Bacteroidia</taxon>
        <taxon>Bacteroidales</taxon>
        <taxon>Dysgonomonadaceae</taxon>
        <taxon>Petrimonas</taxon>
    </lineage>
</organism>
<dbReference type="Gene3D" id="3.30.70.330">
    <property type="match status" value="1"/>
</dbReference>
<evidence type="ECO:0000313" key="5">
    <source>
        <dbReference type="EMBL" id="SCM59173.1"/>
    </source>
</evidence>
<protein>
    <recommendedName>
        <fullName evidence="4">Large ribosomal subunit protein uL23</fullName>
    </recommendedName>
</protein>
<keyword evidence="6" id="KW-1185">Reference proteome</keyword>
<dbReference type="GO" id="GO:1990904">
    <property type="term" value="C:ribonucleoprotein complex"/>
    <property type="evidence" value="ECO:0007669"/>
    <property type="project" value="UniProtKB-KW"/>
</dbReference>
<keyword evidence="3 4" id="KW-0687">Ribonucleoprotein</keyword>
<evidence type="ECO:0000256" key="1">
    <source>
        <dbReference type="ARBA" id="ARBA00006700"/>
    </source>
</evidence>
<dbReference type="SUPFAM" id="SSF54189">
    <property type="entry name" value="Ribosomal proteins S24e, L23 and L15e"/>
    <property type="match status" value="1"/>
</dbReference>
<dbReference type="PANTHER" id="PTHR11620">
    <property type="entry name" value="60S RIBOSOMAL PROTEIN L23A"/>
    <property type="match status" value="1"/>
</dbReference>
<reference evidence="5 6" key="1">
    <citation type="submission" date="2016-08" db="EMBL/GenBank/DDBJ databases">
        <authorList>
            <person name="Seilhamer J.J."/>
        </authorList>
    </citation>
    <scope>NUCLEOTIDE SEQUENCE [LARGE SCALE GENOMIC DNA]</scope>
    <source>
        <strain evidence="5">ING2-E5A</strain>
    </source>
</reference>